<sequence>MMTISIHCLLSYRLTALGPLAQFMTSQNLIVTSWGRRQPNPTQPTYVKSTKTAWFRSVRMVFVTLRSFTTHIDSEMNTTKQLWYIGTLLKVTWWSCGRLLDLAFYIIQQLSR</sequence>
<feature type="signal peptide" evidence="1">
    <location>
        <begin position="1"/>
        <end position="16"/>
    </location>
</feature>
<evidence type="ECO:0000313" key="2">
    <source>
        <dbReference type="EMBL" id="JAE15259.1"/>
    </source>
</evidence>
<reference evidence="2" key="2">
    <citation type="journal article" date="2015" name="Data Brief">
        <title>Shoot transcriptome of the giant reed, Arundo donax.</title>
        <authorList>
            <person name="Barrero R.A."/>
            <person name="Guerrero F.D."/>
            <person name="Moolhuijzen P."/>
            <person name="Goolsby J.A."/>
            <person name="Tidwell J."/>
            <person name="Bellgard S.E."/>
            <person name="Bellgard M.I."/>
        </authorList>
    </citation>
    <scope>NUCLEOTIDE SEQUENCE</scope>
    <source>
        <tissue evidence="2">Shoot tissue taken approximately 20 cm above the soil surface</tissue>
    </source>
</reference>
<organism evidence="2">
    <name type="scientific">Arundo donax</name>
    <name type="common">Giant reed</name>
    <name type="synonym">Donax arundinaceus</name>
    <dbReference type="NCBI Taxonomy" id="35708"/>
    <lineage>
        <taxon>Eukaryota</taxon>
        <taxon>Viridiplantae</taxon>
        <taxon>Streptophyta</taxon>
        <taxon>Embryophyta</taxon>
        <taxon>Tracheophyta</taxon>
        <taxon>Spermatophyta</taxon>
        <taxon>Magnoliopsida</taxon>
        <taxon>Liliopsida</taxon>
        <taxon>Poales</taxon>
        <taxon>Poaceae</taxon>
        <taxon>PACMAD clade</taxon>
        <taxon>Arundinoideae</taxon>
        <taxon>Arundineae</taxon>
        <taxon>Arundo</taxon>
    </lineage>
</organism>
<evidence type="ECO:0000256" key="1">
    <source>
        <dbReference type="SAM" id="SignalP"/>
    </source>
</evidence>
<dbReference type="EMBL" id="GBRH01182637">
    <property type="protein sequence ID" value="JAE15259.1"/>
    <property type="molecule type" value="Transcribed_RNA"/>
</dbReference>
<reference evidence="2" key="1">
    <citation type="submission" date="2014-09" db="EMBL/GenBank/DDBJ databases">
        <authorList>
            <person name="Magalhaes I.L.F."/>
            <person name="Oliveira U."/>
            <person name="Santos F.R."/>
            <person name="Vidigal T.H.D.A."/>
            <person name="Brescovit A.D."/>
            <person name="Santos A.J."/>
        </authorList>
    </citation>
    <scope>NUCLEOTIDE SEQUENCE</scope>
    <source>
        <tissue evidence="2">Shoot tissue taken approximately 20 cm above the soil surface</tissue>
    </source>
</reference>
<feature type="chain" id="PRO_5002045962" description="Secreted protein" evidence="1">
    <location>
        <begin position="17"/>
        <end position="112"/>
    </location>
</feature>
<accession>A0A0A9FVK3</accession>
<protein>
    <recommendedName>
        <fullName evidence="3">Secreted protein</fullName>
    </recommendedName>
</protein>
<proteinExistence type="predicted"/>
<keyword evidence="1" id="KW-0732">Signal</keyword>
<evidence type="ECO:0008006" key="3">
    <source>
        <dbReference type="Google" id="ProtNLM"/>
    </source>
</evidence>
<dbReference type="AlphaFoldDB" id="A0A0A9FVK3"/>
<name>A0A0A9FVK3_ARUDO</name>